<dbReference type="GO" id="GO:0003677">
    <property type="term" value="F:DNA binding"/>
    <property type="evidence" value="ECO:0007669"/>
    <property type="project" value="InterPro"/>
</dbReference>
<proteinExistence type="predicted"/>
<dbReference type="PANTHER" id="PTHR40516">
    <property type="entry name" value="ANTITOXIN CHPS-RELATED"/>
    <property type="match status" value="1"/>
</dbReference>
<gene>
    <name evidence="2" type="ORF">ASZ90_008274</name>
</gene>
<dbReference type="SUPFAM" id="SSF89447">
    <property type="entry name" value="AbrB/MazE/MraZ-like"/>
    <property type="match status" value="1"/>
</dbReference>
<sequence>MEVTIQKWGNSLAIRIPGSYAKDINLKQGTCVDLRKKADKIEIVPRKTKLNLRDLLSKITDENIHEEEFAGDGVGKEIW</sequence>
<dbReference type="SMART" id="SM00966">
    <property type="entry name" value="SpoVT_AbrB"/>
    <property type="match status" value="1"/>
</dbReference>
<evidence type="ECO:0000259" key="1">
    <source>
        <dbReference type="SMART" id="SM00966"/>
    </source>
</evidence>
<comment type="caution">
    <text evidence="2">The sequence shown here is derived from an EMBL/GenBank/DDBJ whole genome shotgun (WGS) entry which is preliminary data.</text>
</comment>
<dbReference type="AlphaFoldDB" id="A0A0W8FM50"/>
<evidence type="ECO:0000313" key="2">
    <source>
        <dbReference type="EMBL" id="KUG21947.1"/>
    </source>
</evidence>
<name>A0A0W8FM50_9ZZZZ</name>
<dbReference type="InterPro" id="IPR007159">
    <property type="entry name" value="SpoVT-AbrB_dom"/>
</dbReference>
<reference evidence="2" key="1">
    <citation type="journal article" date="2015" name="Proc. Natl. Acad. Sci. U.S.A.">
        <title>Networks of energetic and metabolic interactions define dynamics in microbial communities.</title>
        <authorList>
            <person name="Embree M."/>
            <person name="Liu J.K."/>
            <person name="Al-Bassam M.M."/>
            <person name="Zengler K."/>
        </authorList>
    </citation>
    <scope>NUCLEOTIDE SEQUENCE</scope>
</reference>
<dbReference type="PANTHER" id="PTHR40516:SF1">
    <property type="entry name" value="ANTITOXIN CHPS-RELATED"/>
    <property type="match status" value="1"/>
</dbReference>
<organism evidence="2">
    <name type="scientific">hydrocarbon metagenome</name>
    <dbReference type="NCBI Taxonomy" id="938273"/>
    <lineage>
        <taxon>unclassified sequences</taxon>
        <taxon>metagenomes</taxon>
        <taxon>ecological metagenomes</taxon>
    </lineage>
</organism>
<dbReference type="InterPro" id="IPR039052">
    <property type="entry name" value="Antitox_PemI-like"/>
</dbReference>
<accession>A0A0W8FM50</accession>
<feature type="domain" description="SpoVT-AbrB" evidence="1">
    <location>
        <begin position="6"/>
        <end position="51"/>
    </location>
</feature>
<dbReference type="GO" id="GO:0097351">
    <property type="term" value="F:toxin sequestering activity"/>
    <property type="evidence" value="ECO:0007669"/>
    <property type="project" value="InterPro"/>
</dbReference>
<dbReference type="Pfam" id="PF04014">
    <property type="entry name" value="MazE_antitoxin"/>
    <property type="match status" value="1"/>
</dbReference>
<protein>
    <submittedName>
        <fullName evidence="2">Programmed cell death antitoxin maze</fullName>
    </submittedName>
</protein>
<dbReference type="InterPro" id="IPR037914">
    <property type="entry name" value="SpoVT-AbrB_sf"/>
</dbReference>
<dbReference type="EMBL" id="LNQE01001002">
    <property type="protein sequence ID" value="KUG21947.1"/>
    <property type="molecule type" value="Genomic_DNA"/>
</dbReference>
<dbReference type="Gene3D" id="2.10.260.10">
    <property type="match status" value="1"/>
</dbReference>